<dbReference type="EMBL" id="JBJJXI010000060">
    <property type="protein sequence ID" value="KAL3398099.1"/>
    <property type="molecule type" value="Genomic_DNA"/>
</dbReference>
<protein>
    <recommendedName>
        <fullName evidence="3">MADF domain-containing protein</fullName>
    </recommendedName>
</protein>
<accession>A0ABD2X036</accession>
<organism evidence="1 2">
    <name type="scientific">Trichogramma kaykai</name>
    <dbReference type="NCBI Taxonomy" id="54128"/>
    <lineage>
        <taxon>Eukaryota</taxon>
        <taxon>Metazoa</taxon>
        <taxon>Ecdysozoa</taxon>
        <taxon>Arthropoda</taxon>
        <taxon>Hexapoda</taxon>
        <taxon>Insecta</taxon>
        <taxon>Pterygota</taxon>
        <taxon>Neoptera</taxon>
        <taxon>Endopterygota</taxon>
        <taxon>Hymenoptera</taxon>
        <taxon>Apocrita</taxon>
        <taxon>Proctotrupomorpha</taxon>
        <taxon>Chalcidoidea</taxon>
        <taxon>Trichogrammatidae</taxon>
        <taxon>Trichogramma</taxon>
    </lineage>
</organism>
<name>A0ABD2X036_9HYME</name>
<dbReference type="Proteomes" id="UP001627154">
    <property type="component" value="Unassembled WGS sequence"/>
</dbReference>
<proteinExistence type="predicted"/>
<evidence type="ECO:0000313" key="1">
    <source>
        <dbReference type="EMBL" id="KAL3398099.1"/>
    </source>
</evidence>
<keyword evidence="2" id="KW-1185">Reference proteome</keyword>
<evidence type="ECO:0000313" key="2">
    <source>
        <dbReference type="Proteomes" id="UP001627154"/>
    </source>
</evidence>
<gene>
    <name evidence="1" type="ORF">TKK_008310</name>
</gene>
<dbReference type="AlphaFoldDB" id="A0ABD2X036"/>
<reference evidence="1 2" key="1">
    <citation type="journal article" date="2024" name="bioRxiv">
        <title>A reference genome for Trichogramma kaykai: A tiny desert-dwelling parasitoid wasp with competing sex-ratio distorters.</title>
        <authorList>
            <person name="Culotta J."/>
            <person name="Lindsey A.R."/>
        </authorList>
    </citation>
    <scope>NUCLEOTIDE SEQUENCE [LARGE SCALE GENOMIC DNA]</scope>
    <source>
        <strain evidence="1 2">KSX58</strain>
    </source>
</reference>
<sequence length="264" mass="30290">MEDLNLKDAIINIIINLLNESEDYHYIFDKKHTNHGTASTSFTGRVKYLVKENFDVQITDKTVNKIWKSLRDRFLQSLQIVDDDSSSDDGEGRKRMLEAVGVELYTRMYPDNFDYNYLDEFPDASSVFNNQEELPIVVISDSEEEVADGALNANNDLEFLDKDEDAVVEYLLSSEKDHDQDLIPMNNTPMKIETSATPSSASSIHNPTINTEINNEIVNHRRVLVCQLLNNAIIDQETFKHQRRALTRLISAIKTFIRINTNNK</sequence>
<comment type="caution">
    <text evidence="1">The sequence shown here is derived from an EMBL/GenBank/DDBJ whole genome shotgun (WGS) entry which is preliminary data.</text>
</comment>
<evidence type="ECO:0008006" key="3">
    <source>
        <dbReference type="Google" id="ProtNLM"/>
    </source>
</evidence>